<dbReference type="RefSeq" id="XP_009011736.1">
    <property type="nucleotide sequence ID" value="XM_009013488.1"/>
</dbReference>
<dbReference type="AlphaFoldDB" id="T1EZQ9"/>
<dbReference type="CTD" id="20202059"/>
<dbReference type="HOGENOM" id="CLU_1385533_0_0_1"/>
<evidence type="ECO:0000313" key="2">
    <source>
        <dbReference type="EnsemblMetazoa" id="HelroP167747"/>
    </source>
</evidence>
<gene>
    <name evidence="2" type="primary">20202059</name>
    <name evidence="1" type="ORF">HELRODRAFT_167747</name>
</gene>
<name>T1EZQ9_HELRO</name>
<sequence length="197" mass="22961">MVFHIQAQKSEGSTLFWSQEITAVLHNLIYKIKSNKPKNYVIRMLDVPCGDMMWMKSWNFYEKDIVKVEKLEFYDIILCRMLLQHLYDGDNLSGSNFFITTTYPTEAFNMELGLHLPEFTGRYKRMNLELPPFSLVAPICICRDGPTYYGRELNAHYVAVWRLPLLTVKNCQLGYSSTFDIGGFNILYNSCSQKYSV</sequence>
<dbReference type="GeneID" id="20202059"/>
<evidence type="ECO:0000313" key="1">
    <source>
        <dbReference type="EMBL" id="ESO09922.1"/>
    </source>
</evidence>
<dbReference type="EnsemblMetazoa" id="HelroT167747">
    <property type="protein sequence ID" value="HelroP167747"/>
    <property type="gene ID" value="HelroG167747"/>
</dbReference>
<protein>
    <submittedName>
        <fullName evidence="1 2">Uncharacterized protein</fullName>
    </submittedName>
</protein>
<reference evidence="1 3" key="2">
    <citation type="journal article" date="2013" name="Nature">
        <title>Insights into bilaterian evolution from three spiralian genomes.</title>
        <authorList>
            <person name="Simakov O."/>
            <person name="Marletaz F."/>
            <person name="Cho S.J."/>
            <person name="Edsinger-Gonzales E."/>
            <person name="Havlak P."/>
            <person name="Hellsten U."/>
            <person name="Kuo D.H."/>
            <person name="Larsson T."/>
            <person name="Lv J."/>
            <person name="Arendt D."/>
            <person name="Savage R."/>
            <person name="Osoegawa K."/>
            <person name="de Jong P."/>
            <person name="Grimwood J."/>
            <person name="Chapman J.A."/>
            <person name="Shapiro H."/>
            <person name="Aerts A."/>
            <person name="Otillar R.P."/>
            <person name="Terry A.Y."/>
            <person name="Boore J.L."/>
            <person name="Grigoriev I.V."/>
            <person name="Lindberg D.R."/>
            <person name="Seaver E.C."/>
            <person name="Weisblat D.A."/>
            <person name="Putnam N.H."/>
            <person name="Rokhsar D.S."/>
        </authorList>
    </citation>
    <scope>NUCLEOTIDE SEQUENCE</scope>
</reference>
<dbReference type="OrthoDB" id="9991036at2759"/>
<reference evidence="2" key="3">
    <citation type="submission" date="2015-06" db="UniProtKB">
        <authorList>
            <consortium name="EnsemblMetazoa"/>
        </authorList>
    </citation>
    <scope>IDENTIFICATION</scope>
</reference>
<evidence type="ECO:0000313" key="3">
    <source>
        <dbReference type="Proteomes" id="UP000015101"/>
    </source>
</evidence>
<dbReference type="EMBL" id="KB095905">
    <property type="protein sequence ID" value="ESO09922.1"/>
    <property type="molecule type" value="Genomic_DNA"/>
</dbReference>
<accession>T1EZQ9</accession>
<dbReference type="InParanoid" id="T1EZQ9"/>
<reference evidence="3" key="1">
    <citation type="submission" date="2012-12" db="EMBL/GenBank/DDBJ databases">
        <authorList>
            <person name="Hellsten U."/>
            <person name="Grimwood J."/>
            <person name="Chapman J.A."/>
            <person name="Shapiro H."/>
            <person name="Aerts A."/>
            <person name="Otillar R.P."/>
            <person name="Terry A.Y."/>
            <person name="Boore J.L."/>
            <person name="Simakov O."/>
            <person name="Marletaz F."/>
            <person name="Cho S.-J."/>
            <person name="Edsinger-Gonzales E."/>
            <person name="Havlak P."/>
            <person name="Kuo D.-H."/>
            <person name="Larsson T."/>
            <person name="Lv J."/>
            <person name="Arendt D."/>
            <person name="Savage R."/>
            <person name="Osoegawa K."/>
            <person name="de Jong P."/>
            <person name="Lindberg D.R."/>
            <person name="Seaver E.C."/>
            <person name="Weisblat D.A."/>
            <person name="Putnam N.H."/>
            <person name="Grigoriev I.V."/>
            <person name="Rokhsar D.S."/>
        </authorList>
    </citation>
    <scope>NUCLEOTIDE SEQUENCE</scope>
</reference>
<dbReference type="Proteomes" id="UP000015101">
    <property type="component" value="Unassembled WGS sequence"/>
</dbReference>
<organism evidence="2 3">
    <name type="scientific">Helobdella robusta</name>
    <name type="common">Californian leech</name>
    <dbReference type="NCBI Taxonomy" id="6412"/>
    <lineage>
        <taxon>Eukaryota</taxon>
        <taxon>Metazoa</taxon>
        <taxon>Spiralia</taxon>
        <taxon>Lophotrochozoa</taxon>
        <taxon>Annelida</taxon>
        <taxon>Clitellata</taxon>
        <taxon>Hirudinea</taxon>
        <taxon>Rhynchobdellida</taxon>
        <taxon>Glossiphoniidae</taxon>
        <taxon>Helobdella</taxon>
    </lineage>
</organism>
<dbReference type="EMBL" id="AMQM01002837">
    <property type="status" value="NOT_ANNOTATED_CDS"/>
    <property type="molecule type" value="Genomic_DNA"/>
</dbReference>
<keyword evidence="3" id="KW-1185">Reference proteome</keyword>
<dbReference type="KEGG" id="hro:HELRODRAFT_167747"/>
<proteinExistence type="predicted"/>